<evidence type="ECO:0000256" key="2">
    <source>
        <dbReference type="ARBA" id="ARBA00022448"/>
    </source>
</evidence>
<dbReference type="Pfam" id="PF07715">
    <property type="entry name" value="Plug"/>
    <property type="match status" value="1"/>
</dbReference>
<feature type="region of interest" description="Disordered" evidence="10">
    <location>
        <begin position="912"/>
        <end position="936"/>
    </location>
</feature>
<name>A0ABX1WUT4_9BACT</name>
<proteinExistence type="inferred from homology"/>
<keyword evidence="11" id="KW-0732">Signal</keyword>
<feature type="compositionally biased region" description="Polar residues" evidence="10">
    <location>
        <begin position="918"/>
        <end position="936"/>
    </location>
</feature>
<dbReference type="InterPro" id="IPR012910">
    <property type="entry name" value="Plug_dom"/>
</dbReference>
<evidence type="ECO:0000256" key="3">
    <source>
        <dbReference type="ARBA" id="ARBA00022452"/>
    </source>
</evidence>
<dbReference type="InterPro" id="IPR036942">
    <property type="entry name" value="Beta-barrel_TonB_sf"/>
</dbReference>
<keyword evidence="4 8" id="KW-0812">Transmembrane</keyword>
<reference evidence="14 15" key="1">
    <citation type="submission" date="2018-12" db="EMBL/GenBank/DDBJ databases">
        <title>Marinifilum JC070 sp. nov., a marine bacterium isolated from Yongle Blue Hole in the South China Sea.</title>
        <authorList>
            <person name="Fu T."/>
        </authorList>
    </citation>
    <scope>NUCLEOTIDE SEQUENCE [LARGE SCALE GENOMIC DNA]</scope>
    <source>
        <strain evidence="14 15">JC070</strain>
    </source>
</reference>
<dbReference type="Pfam" id="PF00593">
    <property type="entry name" value="TonB_dep_Rec_b-barrel"/>
    <property type="match status" value="1"/>
</dbReference>
<dbReference type="InterPro" id="IPR008969">
    <property type="entry name" value="CarboxyPept-like_regulatory"/>
</dbReference>
<dbReference type="PROSITE" id="PS52016">
    <property type="entry name" value="TONB_DEPENDENT_REC_3"/>
    <property type="match status" value="1"/>
</dbReference>
<dbReference type="InterPro" id="IPR023996">
    <property type="entry name" value="TonB-dep_OMP_SusC/RagA"/>
</dbReference>
<evidence type="ECO:0000256" key="10">
    <source>
        <dbReference type="SAM" id="MobiDB-lite"/>
    </source>
</evidence>
<dbReference type="NCBIfam" id="TIGR04057">
    <property type="entry name" value="SusC_RagA_signa"/>
    <property type="match status" value="1"/>
</dbReference>
<keyword evidence="14" id="KW-0675">Receptor</keyword>
<feature type="domain" description="TonB-dependent receptor plug" evidence="13">
    <location>
        <begin position="116"/>
        <end position="222"/>
    </location>
</feature>
<evidence type="ECO:0000256" key="11">
    <source>
        <dbReference type="SAM" id="SignalP"/>
    </source>
</evidence>
<keyword evidence="15" id="KW-1185">Reference proteome</keyword>
<dbReference type="InterPro" id="IPR039426">
    <property type="entry name" value="TonB-dep_rcpt-like"/>
</dbReference>
<evidence type="ECO:0000313" key="14">
    <source>
        <dbReference type="EMBL" id="NOU59690.1"/>
    </source>
</evidence>
<dbReference type="EMBL" id="RZNH01000009">
    <property type="protein sequence ID" value="NOU59690.1"/>
    <property type="molecule type" value="Genomic_DNA"/>
</dbReference>
<keyword evidence="7 8" id="KW-0998">Cell outer membrane</keyword>
<evidence type="ECO:0000256" key="6">
    <source>
        <dbReference type="ARBA" id="ARBA00023136"/>
    </source>
</evidence>
<keyword evidence="6 8" id="KW-0472">Membrane</keyword>
<evidence type="ECO:0000259" key="12">
    <source>
        <dbReference type="Pfam" id="PF00593"/>
    </source>
</evidence>
<evidence type="ECO:0000256" key="8">
    <source>
        <dbReference type="PROSITE-ProRule" id="PRU01360"/>
    </source>
</evidence>
<protein>
    <submittedName>
        <fullName evidence="14">TonB-dependent receptor</fullName>
    </submittedName>
</protein>
<dbReference type="Gene3D" id="2.170.130.10">
    <property type="entry name" value="TonB-dependent receptor, plug domain"/>
    <property type="match status" value="1"/>
</dbReference>
<dbReference type="SUPFAM" id="SSF56935">
    <property type="entry name" value="Porins"/>
    <property type="match status" value="1"/>
</dbReference>
<sequence>MKKNLRFILMIFFLSCFWTAYGQSRTVTGVVLDESKLPLAGVTVVVKGTTNGTVTNIDGQYEISLSESDQVLVFSFIGFVDQEIGVEGKNNIDVVLKTDLVGLDEVVVVGYGTMKKSDLTGAVASVSGDDLEKVASNRPVEAMQGRVAGVSITKSSGNPGAGMKVRIRGVGSTNNSDPLYVIDGIPSGSDMEHVAPEDIESIEVLKDASATAIYGNKGANGVIIVTTKSGSVSDKPVFSFNAYYGLGEVADPIDLLNANQQGQLILEAAANDGISIPSNLENRINYVLANDYHGTDWQDEIFRTGKQQNYNLSVRGGMQSSANPDRKLTYSVSGTYYDEEGVVENTNFTKYMLNTKTEYQFNKRVQVGLQVDLFHKENGNFPQGLYGGPIPLALTTSPMDSGIDSNGNLVETPTTFGQNPRLVIDHMQYAENTTNSYGVRGWLGIDITDDLNFKTTINLSRGYTHNKDYRPSYYLNENFYRTDSELYEARGEWYSWTWINLLNYSKTFAEKHKVIATLGHESSKDQNAGFSGTGINVPQEEMLRYLNLAKTYKEQLGSWQGEGGTESYFARAFYSFEDKYMITGTARYDGSNKFSGDNKWGFFPSLGASWRATEEEFIKDLKLFSNLKVRAGWGRVGNQASAQAGSDVANIGNYGMYYVFNDVAYKGGTTTNIPTPDLKWEIVETTNVGVDMGFLNGDLNVTADYFIKDTKDMITRVALPGYYPKDRPNANIGTVRNEGFEISANYGKTIGDVRFNIGGNFSYITNEVRKLNSDPEAFIDGGYISKLGNTTRTEAGREIAYFYGYQTDGIFRTEAELAAHSKDGSAIQPSAKVGDVRFLDRNGNGVIDADDRTYLGSGTPDFIYGLNFSVEYKGFDLSGNFYGVYGNEIVNGMNIFALEVKDYRNAYASRMDRFHPDNNPNGSQPRVTLSDNNNNTQFSDRYVEDGSYLRLKNVQLGYTFPKSLTQKFKIDKLRLYVSGQNLLTFTDYSGYDPEIGDLTHDASSDASSLGVGVDLGNYPQPRLIYFGVNATF</sequence>
<gene>
    <name evidence="14" type="ORF">ELS83_07650</name>
</gene>
<evidence type="ECO:0000256" key="5">
    <source>
        <dbReference type="ARBA" id="ARBA00023077"/>
    </source>
</evidence>
<evidence type="ECO:0000313" key="15">
    <source>
        <dbReference type="Proteomes" id="UP000732105"/>
    </source>
</evidence>
<feature type="chain" id="PRO_5047505112" evidence="11">
    <location>
        <begin position="23"/>
        <end position="1032"/>
    </location>
</feature>
<accession>A0ABX1WUT4</accession>
<dbReference type="InterPro" id="IPR000531">
    <property type="entry name" value="Beta-barrel_TonB"/>
</dbReference>
<organism evidence="14 15">
    <name type="scientific">Marinifilum caeruleilacunae</name>
    <dbReference type="NCBI Taxonomy" id="2499076"/>
    <lineage>
        <taxon>Bacteria</taxon>
        <taxon>Pseudomonadati</taxon>
        <taxon>Bacteroidota</taxon>
        <taxon>Bacteroidia</taxon>
        <taxon>Marinilabiliales</taxon>
        <taxon>Marinifilaceae</taxon>
    </lineage>
</organism>
<evidence type="ECO:0000256" key="9">
    <source>
        <dbReference type="RuleBase" id="RU003357"/>
    </source>
</evidence>
<dbReference type="NCBIfam" id="TIGR04056">
    <property type="entry name" value="OMP_RagA_SusC"/>
    <property type="match status" value="1"/>
</dbReference>
<dbReference type="Gene3D" id="2.40.170.20">
    <property type="entry name" value="TonB-dependent receptor, beta-barrel domain"/>
    <property type="match status" value="1"/>
</dbReference>
<comment type="caution">
    <text evidence="14">The sequence shown here is derived from an EMBL/GenBank/DDBJ whole genome shotgun (WGS) entry which is preliminary data.</text>
</comment>
<keyword evidence="5 9" id="KW-0798">TonB box</keyword>
<feature type="domain" description="TonB-dependent receptor-like beta-barrel" evidence="12">
    <location>
        <begin position="405"/>
        <end position="982"/>
    </location>
</feature>
<keyword evidence="3 8" id="KW-1134">Transmembrane beta strand</keyword>
<keyword evidence="2 8" id="KW-0813">Transport</keyword>
<dbReference type="InterPro" id="IPR023997">
    <property type="entry name" value="TonB-dep_OMP_SusC/RagA_CS"/>
</dbReference>
<dbReference type="Pfam" id="PF13715">
    <property type="entry name" value="CarbopepD_reg_2"/>
    <property type="match status" value="1"/>
</dbReference>
<evidence type="ECO:0000256" key="7">
    <source>
        <dbReference type="ARBA" id="ARBA00023237"/>
    </source>
</evidence>
<dbReference type="RefSeq" id="WP_171594963.1">
    <property type="nucleotide sequence ID" value="NZ_RZNH01000009.1"/>
</dbReference>
<dbReference type="Proteomes" id="UP000732105">
    <property type="component" value="Unassembled WGS sequence"/>
</dbReference>
<evidence type="ECO:0000256" key="1">
    <source>
        <dbReference type="ARBA" id="ARBA00004571"/>
    </source>
</evidence>
<evidence type="ECO:0000256" key="4">
    <source>
        <dbReference type="ARBA" id="ARBA00022692"/>
    </source>
</evidence>
<feature type="signal peptide" evidence="11">
    <location>
        <begin position="1"/>
        <end position="22"/>
    </location>
</feature>
<dbReference type="Gene3D" id="2.60.40.1120">
    <property type="entry name" value="Carboxypeptidase-like, regulatory domain"/>
    <property type="match status" value="1"/>
</dbReference>
<comment type="similarity">
    <text evidence="8 9">Belongs to the TonB-dependent receptor family.</text>
</comment>
<evidence type="ECO:0000259" key="13">
    <source>
        <dbReference type="Pfam" id="PF07715"/>
    </source>
</evidence>
<comment type="subcellular location">
    <subcellularLocation>
        <location evidence="1 8">Cell outer membrane</location>
        <topology evidence="1 8">Multi-pass membrane protein</topology>
    </subcellularLocation>
</comment>
<dbReference type="InterPro" id="IPR037066">
    <property type="entry name" value="Plug_dom_sf"/>
</dbReference>
<dbReference type="SUPFAM" id="SSF49464">
    <property type="entry name" value="Carboxypeptidase regulatory domain-like"/>
    <property type="match status" value="1"/>
</dbReference>